<proteinExistence type="predicted"/>
<dbReference type="EMBL" id="JADOUA010000001">
    <property type="protein sequence ID" value="MBG6093042.1"/>
    <property type="molecule type" value="Genomic_DNA"/>
</dbReference>
<accession>A0A931DSA6</accession>
<organism evidence="1 2">
    <name type="scientific">Actinomadura viridis</name>
    <dbReference type="NCBI Taxonomy" id="58110"/>
    <lineage>
        <taxon>Bacteria</taxon>
        <taxon>Bacillati</taxon>
        <taxon>Actinomycetota</taxon>
        <taxon>Actinomycetes</taxon>
        <taxon>Streptosporangiales</taxon>
        <taxon>Thermomonosporaceae</taxon>
        <taxon>Actinomadura</taxon>
    </lineage>
</organism>
<dbReference type="Proteomes" id="UP000614047">
    <property type="component" value="Unassembled WGS sequence"/>
</dbReference>
<dbReference type="AlphaFoldDB" id="A0A931DSA6"/>
<dbReference type="RefSeq" id="WP_197015150.1">
    <property type="nucleotide sequence ID" value="NZ_BAABES010000018.1"/>
</dbReference>
<evidence type="ECO:0000313" key="2">
    <source>
        <dbReference type="Proteomes" id="UP000614047"/>
    </source>
</evidence>
<reference evidence="1" key="1">
    <citation type="submission" date="2020-11" db="EMBL/GenBank/DDBJ databases">
        <title>Sequencing the genomes of 1000 actinobacteria strains.</title>
        <authorList>
            <person name="Klenk H.-P."/>
        </authorList>
    </citation>
    <scope>NUCLEOTIDE SEQUENCE</scope>
    <source>
        <strain evidence="1">DSM 43175</strain>
    </source>
</reference>
<comment type="caution">
    <text evidence="1">The sequence shown here is derived from an EMBL/GenBank/DDBJ whole genome shotgun (WGS) entry which is preliminary data.</text>
</comment>
<keyword evidence="2" id="KW-1185">Reference proteome</keyword>
<sequence>MRHVLVRARAGIPPGRVEDLTSDDGAPLDRDSLVAAGQALSWRSTFTCGPLTAVPLDGTTALIIGPGGTDPEPWQDPEPWHDRFARGLAHRMAGELTIASVTAGLLGEAVSRELGEDASLLGSAIEGLAGLLTDLDGARAPDDIADLIVADTVRTHAALLGRPARQQVSARRRGDFTVHTVRSVSGDLARPDLEKARTRVGMPWPTGARNGIGADLGLARWRAVMQARSHQMWCRLEGENALVTDLWLRNAQEPRE</sequence>
<protein>
    <submittedName>
        <fullName evidence="1">Uncharacterized protein</fullName>
    </submittedName>
</protein>
<gene>
    <name evidence="1" type="ORF">IW256_007155</name>
</gene>
<evidence type="ECO:0000313" key="1">
    <source>
        <dbReference type="EMBL" id="MBG6093042.1"/>
    </source>
</evidence>
<name>A0A931DSA6_9ACTN</name>